<feature type="region of interest" description="Disordered" evidence="23">
    <location>
        <begin position="1129"/>
        <end position="1189"/>
    </location>
</feature>
<keyword evidence="15 24" id="KW-1133">Transmembrane helix</keyword>
<dbReference type="CDD" id="cd00028">
    <property type="entry name" value="B_lectin"/>
    <property type="match status" value="1"/>
</dbReference>
<evidence type="ECO:0000256" key="4">
    <source>
        <dbReference type="ARBA" id="ARBA00022475"/>
    </source>
</evidence>
<dbReference type="PROSITE" id="PS50011">
    <property type="entry name" value="PROTEIN_KINASE_DOM"/>
    <property type="match status" value="1"/>
</dbReference>
<keyword evidence="4" id="KW-1003">Cell membrane</keyword>
<reference evidence="27 28" key="1">
    <citation type="journal article" date="2020" name="bioRxiv">
        <title>Sequence and annotation of 42 cannabis genomes reveals extensive copy number variation in cannabinoid synthesis and pathogen resistance genes.</title>
        <authorList>
            <person name="Mckernan K.J."/>
            <person name="Helbert Y."/>
            <person name="Kane L.T."/>
            <person name="Ebling H."/>
            <person name="Zhang L."/>
            <person name="Liu B."/>
            <person name="Eaton Z."/>
            <person name="Mclaughlin S."/>
            <person name="Kingan S."/>
            <person name="Baybayan P."/>
            <person name="Concepcion G."/>
            <person name="Jordan M."/>
            <person name="Riva A."/>
            <person name="Barbazuk W."/>
            <person name="Harkins T."/>
        </authorList>
    </citation>
    <scope>NUCLEOTIDE SEQUENCE [LARGE SCALE GENOMIC DNA]</scope>
    <source>
        <strain evidence="28">cv. Jamaican Lion 4</strain>
        <tissue evidence="27">Leaf</tissue>
    </source>
</reference>
<dbReference type="InterPro" id="IPR000858">
    <property type="entry name" value="S_locus_glycoprot_dom"/>
</dbReference>
<evidence type="ECO:0000256" key="19">
    <source>
        <dbReference type="ARBA" id="ARBA00023180"/>
    </source>
</evidence>
<dbReference type="GO" id="GO:0030246">
    <property type="term" value="F:carbohydrate binding"/>
    <property type="evidence" value="ECO:0007669"/>
    <property type="project" value="UniProtKB-KW"/>
</dbReference>
<dbReference type="GO" id="GO:0004674">
    <property type="term" value="F:protein serine/threonine kinase activity"/>
    <property type="evidence" value="ECO:0007669"/>
    <property type="project" value="UniProtKB-KW"/>
</dbReference>
<feature type="transmembrane region" description="Helical" evidence="24">
    <location>
        <begin position="781"/>
        <end position="805"/>
    </location>
</feature>
<evidence type="ECO:0000259" key="25">
    <source>
        <dbReference type="PROSITE" id="PS50011"/>
    </source>
</evidence>
<dbReference type="SMART" id="SM00220">
    <property type="entry name" value="S_TKc"/>
    <property type="match status" value="1"/>
</dbReference>
<dbReference type="CDD" id="cd01837">
    <property type="entry name" value="SGNH_plant_lipase_like"/>
    <property type="match status" value="1"/>
</dbReference>
<evidence type="ECO:0000256" key="17">
    <source>
        <dbReference type="ARBA" id="ARBA00023157"/>
    </source>
</evidence>
<evidence type="ECO:0000256" key="14">
    <source>
        <dbReference type="ARBA" id="ARBA00022840"/>
    </source>
</evidence>
<evidence type="ECO:0000256" key="15">
    <source>
        <dbReference type="ARBA" id="ARBA00022989"/>
    </source>
</evidence>
<dbReference type="PROSITE" id="PS00107">
    <property type="entry name" value="PROTEIN_KINASE_ATP"/>
    <property type="match status" value="1"/>
</dbReference>
<dbReference type="InterPro" id="IPR000719">
    <property type="entry name" value="Prot_kinase_dom"/>
</dbReference>
<evidence type="ECO:0000256" key="3">
    <source>
        <dbReference type="ARBA" id="ARBA00012513"/>
    </source>
</evidence>
<evidence type="ECO:0000256" key="8">
    <source>
        <dbReference type="ARBA" id="ARBA00022692"/>
    </source>
</evidence>
<gene>
    <name evidence="27" type="ORF">G4B88_030535</name>
</gene>
<dbReference type="InterPro" id="IPR017441">
    <property type="entry name" value="Protein_kinase_ATP_BS"/>
</dbReference>
<evidence type="ECO:0000256" key="5">
    <source>
        <dbReference type="ARBA" id="ARBA00022527"/>
    </source>
</evidence>
<dbReference type="Pfam" id="PF00069">
    <property type="entry name" value="Pkinase"/>
    <property type="match status" value="1"/>
</dbReference>
<keyword evidence="18" id="KW-0675">Receptor</keyword>
<evidence type="ECO:0000256" key="6">
    <source>
        <dbReference type="ARBA" id="ARBA00022536"/>
    </source>
</evidence>
<dbReference type="Pfam" id="PF00657">
    <property type="entry name" value="Lipase_GDSL"/>
    <property type="match status" value="1"/>
</dbReference>
<dbReference type="InterPro" id="IPR001087">
    <property type="entry name" value="GDSL"/>
</dbReference>
<dbReference type="PANTHER" id="PTHR47974:SF24">
    <property type="entry name" value="RECEPTOR-LIKE SERINE_THREONINE-PROTEIN KINASE"/>
    <property type="match status" value="1"/>
</dbReference>
<comment type="catalytic activity">
    <reaction evidence="20">
        <text>L-threonyl-[protein] + ATP = O-phospho-L-threonyl-[protein] + ADP + H(+)</text>
        <dbReference type="Rhea" id="RHEA:46608"/>
        <dbReference type="Rhea" id="RHEA-COMP:11060"/>
        <dbReference type="Rhea" id="RHEA-COMP:11605"/>
        <dbReference type="ChEBI" id="CHEBI:15378"/>
        <dbReference type="ChEBI" id="CHEBI:30013"/>
        <dbReference type="ChEBI" id="CHEBI:30616"/>
        <dbReference type="ChEBI" id="CHEBI:61977"/>
        <dbReference type="ChEBI" id="CHEBI:456216"/>
        <dbReference type="EC" id="2.7.11.1"/>
    </reaction>
</comment>
<dbReference type="Gene3D" id="1.10.510.10">
    <property type="entry name" value="Transferase(Phosphotransferase) domain 1"/>
    <property type="match status" value="1"/>
</dbReference>
<comment type="catalytic activity">
    <reaction evidence="21">
        <text>L-seryl-[protein] + ATP = O-phospho-L-seryl-[protein] + ADP + H(+)</text>
        <dbReference type="Rhea" id="RHEA:17989"/>
        <dbReference type="Rhea" id="RHEA-COMP:9863"/>
        <dbReference type="Rhea" id="RHEA-COMP:11604"/>
        <dbReference type="ChEBI" id="CHEBI:15378"/>
        <dbReference type="ChEBI" id="CHEBI:29999"/>
        <dbReference type="ChEBI" id="CHEBI:30616"/>
        <dbReference type="ChEBI" id="CHEBI:83421"/>
        <dbReference type="ChEBI" id="CHEBI:456216"/>
        <dbReference type="EC" id="2.7.11.1"/>
    </reaction>
</comment>
<feature type="compositionally biased region" description="Low complexity" evidence="23">
    <location>
        <begin position="1137"/>
        <end position="1170"/>
    </location>
</feature>
<keyword evidence="12 22" id="KW-0547">Nucleotide-binding</keyword>
<keyword evidence="16 24" id="KW-0472">Membrane</keyword>
<evidence type="ECO:0000256" key="23">
    <source>
        <dbReference type="SAM" id="MobiDB-lite"/>
    </source>
</evidence>
<keyword evidence="14 22" id="KW-0067">ATP-binding</keyword>
<keyword evidence="6" id="KW-0245">EGF-like domain</keyword>
<proteinExistence type="inferred from homology"/>
<evidence type="ECO:0000256" key="12">
    <source>
        <dbReference type="ARBA" id="ARBA00022741"/>
    </source>
</evidence>
<dbReference type="InterPro" id="IPR036426">
    <property type="entry name" value="Bulb-type_lectin_dom_sf"/>
</dbReference>
<dbReference type="GO" id="GO:0005886">
    <property type="term" value="C:plasma membrane"/>
    <property type="evidence" value="ECO:0007669"/>
    <property type="project" value="UniProtKB-SubCell"/>
</dbReference>
<dbReference type="PROSITE" id="PS00108">
    <property type="entry name" value="PROTEIN_KINASE_ST"/>
    <property type="match status" value="1"/>
</dbReference>
<dbReference type="FunFam" id="2.90.10.10:FF:000025">
    <property type="entry name" value="G-type lectin S-receptor-like serine/threonine-protein kinase"/>
    <property type="match status" value="1"/>
</dbReference>
<dbReference type="Gene3D" id="3.30.200.20">
    <property type="entry name" value="Phosphorylase Kinase, domain 1"/>
    <property type="match status" value="1"/>
</dbReference>
<dbReference type="FunFam" id="1.10.510.10:FF:000384">
    <property type="entry name" value="G-type lectin S-receptor-like serine/threonine-protein kinase"/>
    <property type="match status" value="1"/>
</dbReference>
<keyword evidence="19" id="KW-0325">Glycoprotein</keyword>
<feature type="domain" description="Bulb-type lectin" evidence="26">
    <location>
        <begin position="500"/>
        <end position="618"/>
    </location>
</feature>
<dbReference type="SUPFAM" id="SSF52266">
    <property type="entry name" value="SGNH hydrolase"/>
    <property type="match status" value="1"/>
</dbReference>
<dbReference type="EMBL" id="JAATIQ010000389">
    <property type="protein sequence ID" value="KAF4358231.1"/>
    <property type="molecule type" value="Genomic_DNA"/>
</dbReference>
<sequence length="1189" mass="129712">MFVFGSSLVDNGNNNFFENRAKADYLPYGMDFPNGPSGRFTNGKNIIDLLGEHLKLPIDFIPSFKDPSTKGLKIVNGVNHASASSGILDDTGIIAGNVTSLRQQIKDFEEESLPELENVLGCTTNDSLPNYLFVVGVGGNDIVFNYFLRKTYLTMDPQTFTKNLTVVLAQYIQRLYSLGGRKFVLTGVFPLGNYPLVKLNMPNCDFCVTLLNQAAQLFNTNLASMVAQLRTLMPGSHFVIINTYNILNQILSDPAPEGGINGVVCERGGETCEDRNKYVYFDALHPTEAVNVLIANQAYASQNKLMSNSSSYSPAIGGVTDHHRCSFNKTSKDNSFTHFHNQTNQTQISKMADSQPHFLISVLLLLLLLFTVTAAINPGSSLYASNPNQTWASPNSTYSLGFLPADPPTSPPTYIAAVAYAGGVSIWSAGGISNTAVNSGGALHFESNGNLRLVNGSGAAVWSSDTGGRGVSSLDVGDDGNLVLKNGSSSTVWSSFDHPTDSMVPSQNFSQDKVLRSGLYSFGVTKIGNLTLRWNNSIVYWTQGLNSSISTNLSSPSLGLQPIGILSISDRNLATAAIVAYSSDYAEGSDILRFLKLDNDGNLRIYSSARGSGTKTERWAAVIDQCQVFGYCGDMGICSYNQSFPVCSCPSQNFELVDAKDSRKGCKRKVEIADCPGNATMLDLDHTRFLTYPPEYESQVFFVGISACRLNCLVSGSCDASTSLSDGTGLCLYKTPGFLSGYSSPSMSSSSYIKVCGPVSPNPLLSSQNGGKNEVWKIRPWIVAVVVLATLFGLMALEGGLWFWFCRNRRNFGGLSAHYALLEYASGAPVQFSYKELQRATKGFKEKLGAGGFGAVYRAVLSNKTVAAVKQLEGIEQGEKQFRMEVATISSTHHLNLVRLIGFCSEGRHRLLVYEFMKNGSLDSFLFNTDENNSGRLLNWEYRFNIALGTARGITYLHEECRDCIVHCDIKPENILLNENYCAKVSDFGLAKLVNPKDHRYRTLKSVRGTRGYLAPEWLANLPVTSKSDVYSYGMVLLEIVSGKRNFEVSAETNHKKFSVWAYEEFLNGNIRNIVDKRLVVDEDIDMDQVRRAVQVSFWCIQEQPSHRPMMGKVVQMLEGIMEIERPPAPKAAPEVSISGNASSNASALSTTATSAAPAQSSFSSFQTAGPSPLASEKASSILLHSDQK</sequence>
<evidence type="ECO:0000256" key="21">
    <source>
        <dbReference type="ARBA" id="ARBA00048679"/>
    </source>
</evidence>
<dbReference type="CDD" id="cd14066">
    <property type="entry name" value="STKc_IRAK"/>
    <property type="match status" value="1"/>
</dbReference>
<dbReference type="GO" id="GO:0005524">
    <property type="term" value="F:ATP binding"/>
    <property type="evidence" value="ECO:0007669"/>
    <property type="project" value="UniProtKB-UniRule"/>
</dbReference>
<evidence type="ECO:0000256" key="22">
    <source>
        <dbReference type="PROSITE-ProRule" id="PRU10141"/>
    </source>
</evidence>
<comment type="caution">
    <text evidence="27">The sequence shown here is derived from an EMBL/GenBank/DDBJ whole genome shotgun (WGS) entry which is preliminary data.</text>
</comment>
<dbReference type="Gene3D" id="2.90.10.10">
    <property type="entry name" value="Bulb-type lectin domain"/>
    <property type="match status" value="2"/>
</dbReference>
<dbReference type="InterPro" id="IPR008271">
    <property type="entry name" value="Ser/Thr_kinase_AS"/>
</dbReference>
<evidence type="ECO:0000256" key="9">
    <source>
        <dbReference type="ARBA" id="ARBA00022729"/>
    </source>
</evidence>
<evidence type="ECO:0000256" key="18">
    <source>
        <dbReference type="ARBA" id="ARBA00023170"/>
    </source>
</evidence>
<dbReference type="SUPFAM" id="SSF51110">
    <property type="entry name" value="alpha-D-mannose-specific plant lectins"/>
    <property type="match status" value="1"/>
</dbReference>
<evidence type="ECO:0000256" key="20">
    <source>
        <dbReference type="ARBA" id="ARBA00047899"/>
    </source>
</evidence>
<evidence type="ECO:0000313" key="27">
    <source>
        <dbReference type="EMBL" id="KAF4358231.1"/>
    </source>
</evidence>
<dbReference type="InterPro" id="IPR035669">
    <property type="entry name" value="SGNH_plant_lipase-like"/>
</dbReference>
<dbReference type="Gene3D" id="3.40.50.1110">
    <property type="entry name" value="SGNH hydrolase"/>
    <property type="match status" value="1"/>
</dbReference>
<dbReference type="AlphaFoldDB" id="A0A7J6EIM4"/>
<dbReference type="GO" id="GO:0016788">
    <property type="term" value="F:hydrolase activity, acting on ester bonds"/>
    <property type="evidence" value="ECO:0007669"/>
    <property type="project" value="InterPro"/>
</dbReference>
<evidence type="ECO:0000256" key="24">
    <source>
        <dbReference type="SAM" id="Phobius"/>
    </source>
</evidence>
<keyword evidence="28" id="KW-1185">Reference proteome</keyword>
<evidence type="ECO:0000256" key="2">
    <source>
        <dbReference type="ARBA" id="ARBA00008668"/>
    </source>
</evidence>
<dbReference type="SUPFAM" id="SSF56112">
    <property type="entry name" value="Protein kinase-like (PK-like)"/>
    <property type="match status" value="1"/>
</dbReference>
<dbReference type="EC" id="2.7.11.1" evidence="3"/>
<evidence type="ECO:0000256" key="10">
    <source>
        <dbReference type="ARBA" id="ARBA00022734"/>
    </source>
</evidence>
<keyword evidence="9" id="KW-0732">Signal</keyword>
<accession>A0A7J6EIM4</accession>
<comment type="similarity">
    <text evidence="2">Belongs to the 'GDSL' lipolytic enzyme family.</text>
</comment>
<name>A0A7J6EIM4_CANSA</name>
<evidence type="ECO:0000256" key="7">
    <source>
        <dbReference type="ARBA" id="ARBA00022679"/>
    </source>
</evidence>
<keyword evidence="10" id="KW-0430">Lectin</keyword>
<evidence type="ECO:0000256" key="16">
    <source>
        <dbReference type="ARBA" id="ARBA00023136"/>
    </source>
</evidence>
<dbReference type="FunFam" id="2.90.10.10:FF:000016">
    <property type="entry name" value="G-type lectin S-receptor-like serine/threonine-protein kinase"/>
    <property type="match status" value="1"/>
</dbReference>
<feature type="binding site" evidence="22">
    <location>
        <position position="870"/>
    </location>
    <ligand>
        <name>ATP</name>
        <dbReference type="ChEBI" id="CHEBI:30616"/>
    </ligand>
</feature>
<protein>
    <recommendedName>
        <fullName evidence="3">non-specific serine/threonine protein kinase</fullName>
        <ecNumber evidence="3">2.7.11.1</ecNumber>
    </recommendedName>
</protein>
<feature type="domain" description="Protein kinase" evidence="25">
    <location>
        <begin position="842"/>
        <end position="1122"/>
    </location>
</feature>
<keyword evidence="17" id="KW-1015">Disulfide bond</keyword>
<keyword evidence="7" id="KW-0808">Transferase</keyword>
<evidence type="ECO:0000256" key="1">
    <source>
        <dbReference type="ARBA" id="ARBA00004251"/>
    </source>
</evidence>
<evidence type="ECO:0000256" key="11">
    <source>
        <dbReference type="ARBA" id="ARBA00022737"/>
    </source>
</evidence>
<keyword evidence="5" id="KW-0723">Serine/threonine-protein kinase</keyword>
<organism evidence="27 28">
    <name type="scientific">Cannabis sativa</name>
    <name type="common">Hemp</name>
    <name type="synonym">Marijuana</name>
    <dbReference type="NCBI Taxonomy" id="3483"/>
    <lineage>
        <taxon>Eukaryota</taxon>
        <taxon>Viridiplantae</taxon>
        <taxon>Streptophyta</taxon>
        <taxon>Embryophyta</taxon>
        <taxon>Tracheophyta</taxon>
        <taxon>Spermatophyta</taxon>
        <taxon>Magnoliopsida</taxon>
        <taxon>eudicotyledons</taxon>
        <taxon>Gunneridae</taxon>
        <taxon>Pentapetalae</taxon>
        <taxon>rosids</taxon>
        <taxon>fabids</taxon>
        <taxon>Rosales</taxon>
        <taxon>Cannabaceae</taxon>
        <taxon>Cannabis</taxon>
    </lineage>
</organism>
<dbReference type="Proteomes" id="UP000583929">
    <property type="component" value="Unassembled WGS sequence"/>
</dbReference>
<dbReference type="InterPro" id="IPR001480">
    <property type="entry name" value="Bulb-type_lectin_dom"/>
</dbReference>
<dbReference type="SMART" id="SM00108">
    <property type="entry name" value="B_lectin"/>
    <property type="match status" value="1"/>
</dbReference>
<dbReference type="InterPro" id="IPR011009">
    <property type="entry name" value="Kinase-like_dom_sf"/>
</dbReference>
<dbReference type="InterPro" id="IPR036514">
    <property type="entry name" value="SGNH_hydro_sf"/>
</dbReference>
<keyword evidence="13" id="KW-0418">Kinase</keyword>
<comment type="subcellular location">
    <subcellularLocation>
        <location evidence="1">Cell membrane</location>
        <topology evidence="1">Single-pass type I membrane protein</topology>
    </subcellularLocation>
</comment>
<dbReference type="PROSITE" id="PS50927">
    <property type="entry name" value="BULB_LECTIN"/>
    <property type="match status" value="2"/>
</dbReference>
<evidence type="ECO:0000259" key="26">
    <source>
        <dbReference type="PROSITE" id="PS50927"/>
    </source>
</evidence>
<dbReference type="Pfam" id="PF01453">
    <property type="entry name" value="B_lectin"/>
    <property type="match status" value="1"/>
</dbReference>
<evidence type="ECO:0000256" key="13">
    <source>
        <dbReference type="ARBA" id="ARBA00022777"/>
    </source>
</evidence>
<feature type="transmembrane region" description="Helical" evidence="24">
    <location>
        <begin position="358"/>
        <end position="376"/>
    </location>
</feature>
<feature type="domain" description="Bulb-type lectin" evidence="26">
    <location>
        <begin position="367"/>
        <end position="497"/>
    </location>
</feature>
<evidence type="ECO:0000313" key="28">
    <source>
        <dbReference type="Proteomes" id="UP000583929"/>
    </source>
</evidence>
<keyword evidence="11" id="KW-0677">Repeat</keyword>
<dbReference type="GO" id="GO:0048544">
    <property type="term" value="P:recognition of pollen"/>
    <property type="evidence" value="ECO:0007669"/>
    <property type="project" value="InterPro"/>
</dbReference>
<dbReference type="Pfam" id="PF00954">
    <property type="entry name" value="S_locus_glycop"/>
    <property type="match status" value="1"/>
</dbReference>
<dbReference type="PANTHER" id="PTHR47974">
    <property type="entry name" value="OS07G0415500 PROTEIN"/>
    <property type="match status" value="1"/>
</dbReference>
<dbReference type="FunFam" id="3.30.200.20:FF:000059">
    <property type="entry name" value="S-receptor-like serine/threonine-protein kinase"/>
    <property type="match status" value="1"/>
</dbReference>
<keyword evidence="8 24" id="KW-0812">Transmembrane</keyword>